<dbReference type="InParanoid" id="A0A1Y2GAW0"/>
<dbReference type="RefSeq" id="XP_021875815.1">
    <property type="nucleotide sequence ID" value="XM_022026964.1"/>
</dbReference>
<evidence type="ECO:0000313" key="2">
    <source>
        <dbReference type="EMBL" id="ORY98444.1"/>
    </source>
</evidence>
<dbReference type="AlphaFoldDB" id="A0A1Y2GAW0"/>
<reference evidence="2 3" key="1">
    <citation type="submission" date="2016-07" db="EMBL/GenBank/DDBJ databases">
        <title>Pervasive Adenine N6-methylation of Active Genes in Fungi.</title>
        <authorList>
            <consortium name="DOE Joint Genome Institute"/>
            <person name="Mondo S.J."/>
            <person name="Dannebaum R.O."/>
            <person name="Kuo R.C."/>
            <person name="Labutti K."/>
            <person name="Haridas S."/>
            <person name="Kuo A."/>
            <person name="Salamov A."/>
            <person name="Ahrendt S.R."/>
            <person name="Lipzen A."/>
            <person name="Sullivan W."/>
            <person name="Andreopoulos W.B."/>
            <person name="Clum A."/>
            <person name="Lindquist E."/>
            <person name="Daum C."/>
            <person name="Ramamoorthy G.K."/>
            <person name="Gryganskyi A."/>
            <person name="Culley D."/>
            <person name="Magnuson J.K."/>
            <person name="James T.Y."/>
            <person name="O'Malley M.A."/>
            <person name="Stajich J.E."/>
            <person name="Spatafora J.W."/>
            <person name="Visel A."/>
            <person name="Grigoriev I.V."/>
        </authorList>
    </citation>
    <scope>NUCLEOTIDE SEQUENCE [LARGE SCALE GENOMIC DNA]</scope>
    <source>
        <strain evidence="2 3">NRRL 3116</strain>
    </source>
</reference>
<keyword evidence="3" id="KW-1185">Reference proteome</keyword>
<dbReference type="Proteomes" id="UP000193648">
    <property type="component" value="Unassembled WGS sequence"/>
</dbReference>
<comment type="caution">
    <text evidence="2">The sequence shown here is derived from an EMBL/GenBank/DDBJ whole genome shotgun (WGS) entry which is preliminary data.</text>
</comment>
<feature type="region of interest" description="Disordered" evidence="1">
    <location>
        <begin position="164"/>
        <end position="192"/>
    </location>
</feature>
<organism evidence="2 3">
    <name type="scientific">Lobosporangium transversale</name>
    <dbReference type="NCBI Taxonomy" id="64571"/>
    <lineage>
        <taxon>Eukaryota</taxon>
        <taxon>Fungi</taxon>
        <taxon>Fungi incertae sedis</taxon>
        <taxon>Mucoromycota</taxon>
        <taxon>Mortierellomycotina</taxon>
        <taxon>Mortierellomycetes</taxon>
        <taxon>Mortierellales</taxon>
        <taxon>Mortierellaceae</taxon>
        <taxon>Lobosporangium</taxon>
    </lineage>
</organism>
<gene>
    <name evidence="2" type="ORF">BCR41DRAFT_375528</name>
</gene>
<sequence>MTKKSFHFSLSIERKRPSAKDVFYLLVYVVCRKVPDCLQQRTKMIKPELEQIKEFLQEAKEKNDKIYQPQSAILKLQEEAEKMREEMLKLQNQVWIFDKGNIIELTLGHQLTVSITKEIVTHFSFAEFGREKVIEVINAKLLLRLKERDRASILDIWVLERGNEEEKNDCRFEERIEQEEKGGKRKKEEPEQ</sequence>
<protein>
    <submittedName>
        <fullName evidence="2">Uncharacterized protein</fullName>
    </submittedName>
</protein>
<evidence type="ECO:0000313" key="3">
    <source>
        <dbReference type="Proteomes" id="UP000193648"/>
    </source>
</evidence>
<dbReference type="GeneID" id="33568807"/>
<evidence type="ECO:0000256" key="1">
    <source>
        <dbReference type="SAM" id="MobiDB-lite"/>
    </source>
</evidence>
<dbReference type="EMBL" id="MCFF01000069">
    <property type="protein sequence ID" value="ORY98444.1"/>
    <property type="molecule type" value="Genomic_DNA"/>
</dbReference>
<name>A0A1Y2GAW0_9FUNG</name>
<proteinExistence type="predicted"/>
<accession>A0A1Y2GAW0</accession>